<accession>A0ABS2RBQ7</accession>
<evidence type="ECO:0000313" key="2">
    <source>
        <dbReference type="Proteomes" id="UP000823485"/>
    </source>
</evidence>
<gene>
    <name evidence="1" type="ORF">JOC94_004053</name>
</gene>
<dbReference type="RefSeq" id="WP_268921011.1">
    <property type="nucleotide sequence ID" value="NZ_JAFBFH010000037.1"/>
</dbReference>
<comment type="caution">
    <text evidence="1">The sequence shown here is derived from an EMBL/GenBank/DDBJ whole genome shotgun (WGS) entry which is preliminary data.</text>
</comment>
<reference evidence="1 2" key="1">
    <citation type="submission" date="2021-01" db="EMBL/GenBank/DDBJ databases">
        <title>Genomic Encyclopedia of Type Strains, Phase IV (KMG-IV): sequencing the most valuable type-strain genomes for metagenomic binning, comparative biology and taxonomic classification.</title>
        <authorList>
            <person name="Goeker M."/>
        </authorList>
    </citation>
    <scope>NUCLEOTIDE SEQUENCE [LARGE SCALE GENOMIC DNA]</scope>
    <source>
        <strain evidence="1 2">DSM 105453</strain>
    </source>
</reference>
<evidence type="ECO:0000313" key="1">
    <source>
        <dbReference type="EMBL" id="MBM7717029.1"/>
    </source>
</evidence>
<keyword evidence="2" id="KW-1185">Reference proteome</keyword>
<dbReference type="EMBL" id="JAFBFH010000037">
    <property type="protein sequence ID" value="MBM7717029.1"/>
    <property type="molecule type" value="Genomic_DNA"/>
</dbReference>
<protein>
    <submittedName>
        <fullName evidence="1">Enoyl-CoA hydratase/carnithine racemase</fullName>
    </submittedName>
</protein>
<organism evidence="1 2">
    <name type="scientific">Siminovitchia thermophila</name>
    <dbReference type="NCBI Taxonomy" id="1245522"/>
    <lineage>
        <taxon>Bacteria</taxon>
        <taxon>Bacillati</taxon>
        <taxon>Bacillota</taxon>
        <taxon>Bacilli</taxon>
        <taxon>Bacillales</taxon>
        <taxon>Bacillaceae</taxon>
        <taxon>Siminovitchia</taxon>
    </lineage>
</organism>
<dbReference type="Proteomes" id="UP000823485">
    <property type="component" value="Unassembled WGS sequence"/>
</dbReference>
<proteinExistence type="predicted"/>
<name>A0ABS2RBQ7_9BACI</name>
<sequence length="41" mass="4552">MKTDFETIIFKVSEGVAHLTLNRPPLHVLNIGNDGGNMRCI</sequence>